<protein>
    <submittedName>
        <fullName evidence="1">SRPBCC family protein</fullName>
    </submittedName>
</protein>
<gene>
    <name evidence="1" type="ORF">KDL28_03525</name>
</gene>
<dbReference type="Pfam" id="PF10604">
    <property type="entry name" value="Polyketide_cyc2"/>
    <property type="match status" value="1"/>
</dbReference>
<name>A0ABT0ZTR3_9PSEU</name>
<proteinExistence type="predicted"/>
<reference evidence="1" key="1">
    <citation type="submission" date="2021-04" db="EMBL/GenBank/DDBJ databases">
        <title>Pseudonocardia sp. nov., isolated from sandy soil of mangrove forest.</title>
        <authorList>
            <person name="Zan Z."/>
            <person name="Huang R."/>
            <person name="Liu W."/>
        </authorList>
    </citation>
    <scope>NUCLEOTIDE SEQUENCE</scope>
    <source>
        <strain evidence="1">S2-4</strain>
    </source>
</reference>
<dbReference type="Gene3D" id="3.30.530.20">
    <property type="match status" value="1"/>
</dbReference>
<comment type="caution">
    <text evidence="1">The sequence shown here is derived from an EMBL/GenBank/DDBJ whole genome shotgun (WGS) entry which is preliminary data.</text>
</comment>
<dbReference type="SUPFAM" id="SSF55961">
    <property type="entry name" value="Bet v1-like"/>
    <property type="match status" value="1"/>
</dbReference>
<dbReference type="EMBL" id="JAGSOV010000009">
    <property type="protein sequence ID" value="MCO1654120.1"/>
    <property type="molecule type" value="Genomic_DNA"/>
</dbReference>
<organism evidence="1 2">
    <name type="scientific">Pseudonocardia humida</name>
    <dbReference type="NCBI Taxonomy" id="2800819"/>
    <lineage>
        <taxon>Bacteria</taxon>
        <taxon>Bacillati</taxon>
        <taxon>Actinomycetota</taxon>
        <taxon>Actinomycetes</taxon>
        <taxon>Pseudonocardiales</taxon>
        <taxon>Pseudonocardiaceae</taxon>
        <taxon>Pseudonocardia</taxon>
    </lineage>
</organism>
<keyword evidence="2" id="KW-1185">Reference proteome</keyword>
<accession>A0ABT0ZTR3</accession>
<evidence type="ECO:0000313" key="2">
    <source>
        <dbReference type="Proteomes" id="UP001165283"/>
    </source>
</evidence>
<dbReference type="InterPro" id="IPR023393">
    <property type="entry name" value="START-like_dom_sf"/>
</dbReference>
<evidence type="ECO:0000313" key="1">
    <source>
        <dbReference type="EMBL" id="MCO1654120.1"/>
    </source>
</evidence>
<dbReference type="RefSeq" id="WP_252435725.1">
    <property type="nucleotide sequence ID" value="NZ_JAGSOV010000009.1"/>
</dbReference>
<dbReference type="Proteomes" id="UP001165283">
    <property type="component" value="Unassembled WGS sequence"/>
</dbReference>
<dbReference type="InterPro" id="IPR019587">
    <property type="entry name" value="Polyketide_cyclase/dehydratase"/>
</dbReference>
<sequence length="141" mass="15409">MRRAFETETEIDRPVAQVWRELTDWEHAPRWMTGIEAMSCAGGTAPGSVVTFWTRGRSRTGTIAAVEPERALIVESVQGGVTARYTYRLRPSGSGTTARLTAEVATTGPWTLLGPVVRGAIRRADAGQLDALRDVLEGRRV</sequence>